<sequence>MSYELSFTSVCFGPLIVLFVRQHMADEQHLPIEVDSGDHAKIVAAHIEHVVLRRNVVDRVEGFPQAGQIIRLAFDGQSIPRKERTRRGRMSVNEFRKHFS</sequence>
<protein>
    <submittedName>
        <fullName evidence="1">Uncharacterized protein</fullName>
    </submittedName>
</protein>
<keyword evidence="2" id="KW-1185">Reference proteome</keyword>
<evidence type="ECO:0000313" key="2">
    <source>
        <dbReference type="Proteomes" id="UP001055013"/>
    </source>
</evidence>
<evidence type="ECO:0000313" key="1">
    <source>
        <dbReference type="EMBL" id="GJH18875.1"/>
    </source>
</evidence>
<accession>A0ACB5QUN4</accession>
<proteinExistence type="predicted"/>
<organism evidence="1 2">
    <name type="scientific">Caballeronia novacaledonica</name>
    <dbReference type="NCBI Taxonomy" id="1544861"/>
    <lineage>
        <taxon>Bacteria</taxon>
        <taxon>Pseudomonadati</taxon>
        <taxon>Pseudomonadota</taxon>
        <taxon>Betaproteobacteria</taxon>
        <taxon>Burkholderiales</taxon>
        <taxon>Burkholderiaceae</taxon>
        <taxon>Caballeronia</taxon>
    </lineage>
</organism>
<gene>
    <name evidence="1" type="ORF">CBA19CS22_20055</name>
</gene>
<dbReference type="Proteomes" id="UP001055013">
    <property type="component" value="Unassembled WGS sequence"/>
</dbReference>
<dbReference type="EMBL" id="BPUR01000011">
    <property type="protein sequence ID" value="GJH18875.1"/>
    <property type="molecule type" value="Genomic_DNA"/>
</dbReference>
<name>A0ACB5QUN4_9BURK</name>
<comment type="caution">
    <text evidence="1">The sequence shown here is derived from an EMBL/GenBank/DDBJ whole genome shotgun (WGS) entry which is preliminary data.</text>
</comment>
<reference evidence="1" key="1">
    <citation type="submission" date="2021-09" db="EMBL/GenBank/DDBJ databases">
        <title>Isolation and characterization of 3-chlorobenzoate degrading bacteria from soils in Shizuoka.</title>
        <authorList>
            <person name="Ifat A."/>
            <person name="Ogawa N."/>
            <person name="Kimbara K."/>
            <person name="Moriuchi R."/>
            <person name="Dohra H."/>
            <person name="Shintani M."/>
        </authorList>
    </citation>
    <scope>NUCLEOTIDE SEQUENCE</scope>
    <source>
        <strain evidence="1">19CS2-2</strain>
    </source>
</reference>